<reference evidence="2" key="1">
    <citation type="journal article" date="2020" name="Stud. Mycol.">
        <title>101 Dothideomycetes genomes: a test case for predicting lifestyles and emergence of pathogens.</title>
        <authorList>
            <person name="Haridas S."/>
            <person name="Albert R."/>
            <person name="Binder M."/>
            <person name="Bloem J."/>
            <person name="Labutti K."/>
            <person name="Salamov A."/>
            <person name="Andreopoulos B."/>
            <person name="Baker S."/>
            <person name="Barry K."/>
            <person name="Bills G."/>
            <person name="Bluhm B."/>
            <person name="Cannon C."/>
            <person name="Castanera R."/>
            <person name="Culley D."/>
            <person name="Daum C."/>
            <person name="Ezra D."/>
            <person name="Gonzalez J."/>
            <person name="Henrissat B."/>
            <person name="Kuo A."/>
            <person name="Liang C."/>
            <person name="Lipzen A."/>
            <person name="Lutzoni F."/>
            <person name="Magnuson J."/>
            <person name="Mondo S."/>
            <person name="Nolan M."/>
            <person name="Ohm R."/>
            <person name="Pangilinan J."/>
            <person name="Park H.-J."/>
            <person name="Ramirez L."/>
            <person name="Alfaro M."/>
            <person name="Sun H."/>
            <person name="Tritt A."/>
            <person name="Yoshinaga Y."/>
            <person name="Zwiers L.-H."/>
            <person name="Turgeon B."/>
            <person name="Goodwin S."/>
            <person name="Spatafora J."/>
            <person name="Crous P."/>
            <person name="Grigoriev I."/>
        </authorList>
    </citation>
    <scope>NUCLEOTIDE SEQUENCE</scope>
    <source>
        <strain evidence="2">CBS 113818</strain>
    </source>
</reference>
<dbReference type="Proteomes" id="UP000799424">
    <property type="component" value="Unassembled WGS sequence"/>
</dbReference>
<proteinExistence type="predicted"/>
<evidence type="ECO:0000313" key="3">
    <source>
        <dbReference type="Proteomes" id="UP000799424"/>
    </source>
</evidence>
<protein>
    <submittedName>
        <fullName evidence="2">Uncharacterized protein</fullName>
    </submittedName>
</protein>
<name>A0A6A7A0H3_9PLEO</name>
<dbReference type="EMBL" id="MU006226">
    <property type="protein sequence ID" value="KAF2826269.1"/>
    <property type="molecule type" value="Genomic_DNA"/>
</dbReference>
<organism evidence="2 3">
    <name type="scientific">Ophiobolus disseminans</name>
    <dbReference type="NCBI Taxonomy" id="1469910"/>
    <lineage>
        <taxon>Eukaryota</taxon>
        <taxon>Fungi</taxon>
        <taxon>Dikarya</taxon>
        <taxon>Ascomycota</taxon>
        <taxon>Pezizomycotina</taxon>
        <taxon>Dothideomycetes</taxon>
        <taxon>Pleosporomycetidae</taxon>
        <taxon>Pleosporales</taxon>
        <taxon>Pleosporineae</taxon>
        <taxon>Phaeosphaeriaceae</taxon>
        <taxon>Ophiobolus</taxon>
    </lineage>
</organism>
<evidence type="ECO:0000313" key="2">
    <source>
        <dbReference type="EMBL" id="KAF2826269.1"/>
    </source>
</evidence>
<feature type="region of interest" description="Disordered" evidence="1">
    <location>
        <begin position="1"/>
        <end position="30"/>
    </location>
</feature>
<dbReference type="OrthoDB" id="3785324at2759"/>
<feature type="non-terminal residue" evidence="2">
    <location>
        <position position="1"/>
    </location>
</feature>
<dbReference type="AlphaFoldDB" id="A0A6A7A0H3"/>
<gene>
    <name evidence="2" type="ORF">CC86DRAFT_292877</name>
</gene>
<keyword evidence="3" id="KW-1185">Reference proteome</keyword>
<evidence type="ECO:0000256" key="1">
    <source>
        <dbReference type="SAM" id="MobiDB-lite"/>
    </source>
</evidence>
<sequence length="82" mass="9401">IPFTGNRRPNSLEYNGQGPERLYSHGMGGSDQFYGRHFEDEGRDDGYSHNMAEGPRGRVAPYSLAVARAYMKKDKETNRRYN</sequence>
<accession>A0A6A7A0H3</accession>